<dbReference type="Pfam" id="PF02102">
    <property type="entry name" value="Peptidase_M35"/>
    <property type="match status" value="1"/>
</dbReference>
<sequence>MSGQISFLDPMIHQKERTSAKTAVSALSICQQCSLYPFSRRSFNWTKLKNRIPNVGVESAIKGALTHNENSKQALLSPSFPLPIPFTAMRTAFVAALASLVALPASAVPAITCTLSQTESGAHTVAAILTNTGTETVKLLNDPRTVLSDAETETFTITGANGSPDFTGIRMKYSPEAVVKENNPSSFTVLAPGESYEVVHDLSQSFDFSKAGEYQIKALDALSYVDASGKLVSLKATTEPFVLKLGESITPKRDFRPRGSSSRIRQTVGPPFIGCSDSQKQDIEKAIPLAEGYATEAVLYLERLSTGSNRYTSWFGGFDSGRSSLVKSHFKSIQGKSSSTTYDCSTCNKAGVFAYVYPNQPGKIYLCPQFWRANLQGTDSKAGTLVHEQSHFDASGGTRDYAYGQHGCRSLAKSNPDMAVMNADNHEYFAENTPSEN</sequence>
<evidence type="ECO:0000256" key="14">
    <source>
        <dbReference type="PIRSR" id="PIRSR601384-1"/>
    </source>
</evidence>
<evidence type="ECO:0000256" key="13">
    <source>
        <dbReference type="ARBA" id="ARBA00023145"/>
    </source>
</evidence>
<evidence type="ECO:0000256" key="6">
    <source>
        <dbReference type="ARBA" id="ARBA00022670"/>
    </source>
</evidence>
<comment type="caution">
    <text evidence="17">The sequence shown here is derived from an EMBL/GenBank/DDBJ whole genome shotgun (WGS) entry which is preliminary data.</text>
</comment>
<evidence type="ECO:0000256" key="5">
    <source>
        <dbReference type="ARBA" id="ARBA00022525"/>
    </source>
</evidence>
<dbReference type="Proteomes" id="UP000663853">
    <property type="component" value="Unassembled WGS sequence"/>
</dbReference>
<keyword evidence="6" id="KW-0645">Protease</keyword>
<keyword evidence="9" id="KW-0732">Signal</keyword>
<dbReference type="GO" id="GO:0006508">
    <property type="term" value="P:proteolysis"/>
    <property type="evidence" value="ECO:0007669"/>
    <property type="project" value="UniProtKB-KW"/>
</dbReference>
<dbReference type="PANTHER" id="PTHR37016:SF3">
    <property type="entry name" value="NEUTRAL PROTEASE 2-RELATED"/>
    <property type="match status" value="1"/>
</dbReference>
<evidence type="ECO:0000259" key="16">
    <source>
        <dbReference type="SMART" id="SM01351"/>
    </source>
</evidence>
<dbReference type="GO" id="GO:0004222">
    <property type="term" value="F:metalloendopeptidase activity"/>
    <property type="evidence" value="ECO:0007669"/>
    <property type="project" value="InterPro"/>
</dbReference>
<dbReference type="SUPFAM" id="SSF55486">
    <property type="entry name" value="Metalloproteases ('zincins'), catalytic domain"/>
    <property type="match status" value="1"/>
</dbReference>
<keyword evidence="7" id="KW-0165">Cleavage on pair of basic residues</keyword>
<keyword evidence="8 15" id="KW-0479">Metal-binding</keyword>
<keyword evidence="12" id="KW-0482">Metalloprotease</keyword>
<dbReference type="Pfam" id="PF14521">
    <property type="entry name" value="Aspzincin_M35"/>
    <property type="match status" value="1"/>
</dbReference>
<evidence type="ECO:0000256" key="1">
    <source>
        <dbReference type="ARBA" id="ARBA00001187"/>
    </source>
</evidence>
<dbReference type="InterPro" id="IPR001384">
    <property type="entry name" value="Peptidase_M35"/>
</dbReference>
<evidence type="ECO:0000313" key="17">
    <source>
        <dbReference type="EMBL" id="CAE6511810.1"/>
    </source>
</evidence>
<gene>
    <name evidence="17" type="ORF">RDB_LOCUS130062</name>
</gene>
<dbReference type="Gene3D" id="2.60.40.2970">
    <property type="match status" value="1"/>
</dbReference>
<dbReference type="InterPro" id="IPR050414">
    <property type="entry name" value="Fungal_M35_metalloproteases"/>
</dbReference>
<dbReference type="GO" id="GO:0005576">
    <property type="term" value="C:extracellular region"/>
    <property type="evidence" value="ECO:0007669"/>
    <property type="project" value="UniProtKB-SubCell"/>
</dbReference>
<name>A0A8H3D353_9AGAM</name>
<dbReference type="GO" id="GO:0046872">
    <property type="term" value="F:metal ion binding"/>
    <property type="evidence" value="ECO:0007669"/>
    <property type="project" value="UniProtKB-KW"/>
</dbReference>
<dbReference type="AlphaFoldDB" id="A0A8H3D353"/>
<evidence type="ECO:0000256" key="7">
    <source>
        <dbReference type="ARBA" id="ARBA00022685"/>
    </source>
</evidence>
<feature type="binding site" evidence="15">
    <location>
        <position position="391"/>
    </location>
    <ligand>
        <name>Zn(2+)</name>
        <dbReference type="ChEBI" id="CHEBI:29105"/>
        <note>catalytic</note>
    </ligand>
</feature>
<keyword evidence="11 15" id="KW-0862">Zinc</keyword>
<evidence type="ECO:0000256" key="9">
    <source>
        <dbReference type="ARBA" id="ARBA00022729"/>
    </source>
</evidence>
<feature type="active site" evidence="14">
    <location>
        <position position="388"/>
    </location>
</feature>
<dbReference type="EMBL" id="CAJMXA010003693">
    <property type="protein sequence ID" value="CAE6511810.1"/>
    <property type="molecule type" value="Genomic_DNA"/>
</dbReference>
<evidence type="ECO:0000256" key="4">
    <source>
        <dbReference type="ARBA" id="ARBA00012431"/>
    </source>
</evidence>
<comment type="catalytic activity">
    <reaction evidence="1">
        <text>Preferential cleavage of bonds with hydrophobic residues in P1'. Also 3-Asn-|-Gln-4 and 8-Gly-|-Ser-9 bonds in insulin B chain.</text>
        <dbReference type="EC" id="3.4.24.39"/>
    </reaction>
</comment>
<evidence type="ECO:0000256" key="12">
    <source>
        <dbReference type="ARBA" id="ARBA00023049"/>
    </source>
</evidence>
<evidence type="ECO:0000256" key="2">
    <source>
        <dbReference type="ARBA" id="ARBA00004613"/>
    </source>
</evidence>
<keyword evidence="5" id="KW-0964">Secreted</keyword>
<evidence type="ECO:0000256" key="15">
    <source>
        <dbReference type="PIRSR" id="PIRSR601384-2"/>
    </source>
</evidence>
<feature type="domain" description="Lysine-specific metallo-endopeptidase" evidence="16">
    <location>
        <begin position="299"/>
        <end position="431"/>
    </location>
</feature>
<dbReference type="InterPro" id="IPR029463">
    <property type="entry name" value="Lys_MEP"/>
</dbReference>
<comment type="subcellular location">
    <subcellularLocation>
        <location evidence="2">Secreted</location>
    </subcellularLocation>
</comment>
<evidence type="ECO:0000256" key="10">
    <source>
        <dbReference type="ARBA" id="ARBA00022801"/>
    </source>
</evidence>
<dbReference type="PANTHER" id="PTHR37016">
    <property type="match status" value="1"/>
</dbReference>
<evidence type="ECO:0000313" key="18">
    <source>
        <dbReference type="Proteomes" id="UP000663853"/>
    </source>
</evidence>
<keyword evidence="10" id="KW-0378">Hydrolase</keyword>
<dbReference type="EC" id="3.4.24.39" evidence="4"/>
<evidence type="ECO:0000256" key="11">
    <source>
        <dbReference type="ARBA" id="ARBA00022833"/>
    </source>
</evidence>
<evidence type="ECO:0000256" key="8">
    <source>
        <dbReference type="ARBA" id="ARBA00022723"/>
    </source>
</evidence>
<reference evidence="17" key="1">
    <citation type="submission" date="2021-01" db="EMBL/GenBank/DDBJ databases">
        <authorList>
            <person name="Kaushik A."/>
        </authorList>
    </citation>
    <scope>NUCLEOTIDE SEQUENCE</scope>
    <source>
        <strain evidence="17">AG6-10EEA</strain>
    </source>
</reference>
<accession>A0A8H3D353</accession>
<protein>
    <recommendedName>
        <fullName evidence="4">deuterolysin</fullName>
        <ecNumber evidence="4">3.4.24.39</ecNumber>
    </recommendedName>
</protein>
<organism evidence="17 18">
    <name type="scientific">Rhizoctonia solani</name>
    <dbReference type="NCBI Taxonomy" id="456999"/>
    <lineage>
        <taxon>Eukaryota</taxon>
        <taxon>Fungi</taxon>
        <taxon>Dikarya</taxon>
        <taxon>Basidiomycota</taxon>
        <taxon>Agaricomycotina</taxon>
        <taxon>Agaricomycetes</taxon>
        <taxon>Cantharellales</taxon>
        <taxon>Ceratobasidiaceae</taxon>
        <taxon>Rhizoctonia</taxon>
    </lineage>
</organism>
<proteinExistence type="inferred from homology"/>
<keyword evidence="13" id="KW-0865">Zymogen</keyword>
<dbReference type="SMART" id="SM01351">
    <property type="entry name" value="Aspzincin_M35"/>
    <property type="match status" value="1"/>
</dbReference>
<dbReference type="Gene3D" id="3.40.390.10">
    <property type="entry name" value="Collagenase (Catalytic Domain)"/>
    <property type="match status" value="1"/>
</dbReference>
<dbReference type="InterPro" id="IPR024079">
    <property type="entry name" value="MetalloPept_cat_dom_sf"/>
</dbReference>
<comment type="similarity">
    <text evidence="3">Belongs to the peptidase M35 family.</text>
</comment>
<comment type="cofactor">
    <cofactor evidence="15">
        <name>Zn(2+)</name>
        <dbReference type="ChEBI" id="CHEBI:29105"/>
    </cofactor>
    <text evidence="15">Binds 1 zinc ion per subunit.</text>
</comment>
<feature type="binding site" evidence="15">
    <location>
        <position position="400"/>
    </location>
    <ligand>
        <name>Zn(2+)</name>
        <dbReference type="ChEBI" id="CHEBI:29105"/>
        <note>catalytic</note>
    </ligand>
</feature>
<feature type="binding site" evidence="15">
    <location>
        <position position="387"/>
    </location>
    <ligand>
        <name>Zn(2+)</name>
        <dbReference type="ChEBI" id="CHEBI:29105"/>
        <note>catalytic</note>
    </ligand>
</feature>
<evidence type="ECO:0000256" key="3">
    <source>
        <dbReference type="ARBA" id="ARBA00010279"/>
    </source>
</evidence>